<feature type="transmembrane region" description="Helical" evidence="7">
    <location>
        <begin position="104"/>
        <end position="131"/>
    </location>
</feature>
<evidence type="ECO:0000256" key="2">
    <source>
        <dbReference type="ARBA" id="ARBA00022448"/>
    </source>
</evidence>
<comment type="caution">
    <text evidence="9">The sequence shown here is derived from an EMBL/GenBank/DDBJ whole genome shotgun (WGS) entry which is preliminary data.</text>
</comment>
<feature type="transmembrane region" description="Helical" evidence="7">
    <location>
        <begin position="285"/>
        <end position="308"/>
    </location>
</feature>
<evidence type="ECO:0000259" key="8">
    <source>
        <dbReference type="PROSITE" id="PS50928"/>
    </source>
</evidence>
<dbReference type="PROSITE" id="PS50928">
    <property type="entry name" value="ABC_TM1"/>
    <property type="match status" value="1"/>
</dbReference>
<evidence type="ECO:0000313" key="10">
    <source>
        <dbReference type="Proteomes" id="UP000256869"/>
    </source>
</evidence>
<keyword evidence="10" id="KW-1185">Reference proteome</keyword>
<comment type="similarity">
    <text evidence="7">Belongs to the binding-protein-dependent transport system permease family.</text>
</comment>
<name>A0A3D9HQG0_9BACL</name>
<feature type="transmembrane region" description="Helical" evidence="7">
    <location>
        <begin position="15"/>
        <end position="36"/>
    </location>
</feature>
<dbReference type="Gene3D" id="1.10.3720.10">
    <property type="entry name" value="MetI-like"/>
    <property type="match status" value="1"/>
</dbReference>
<evidence type="ECO:0000256" key="7">
    <source>
        <dbReference type="RuleBase" id="RU363032"/>
    </source>
</evidence>
<dbReference type="GO" id="GO:0005886">
    <property type="term" value="C:plasma membrane"/>
    <property type="evidence" value="ECO:0007669"/>
    <property type="project" value="UniProtKB-SubCell"/>
</dbReference>
<feature type="transmembrane region" description="Helical" evidence="7">
    <location>
        <begin position="179"/>
        <end position="198"/>
    </location>
</feature>
<dbReference type="InterPro" id="IPR045621">
    <property type="entry name" value="BPD_transp_1_N"/>
</dbReference>
<evidence type="ECO:0000256" key="6">
    <source>
        <dbReference type="ARBA" id="ARBA00023136"/>
    </source>
</evidence>
<dbReference type="AlphaFoldDB" id="A0A3D9HQG0"/>
<evidence type="ECO:0000313" key="9">
    <source>
        <dbReference type="EMBL" id="RED51764.1"/>
    </source>
</evidence>
<proteinExistence type="inferred from homology"/>
<reference evidence="9 10" key="1">
    <citation type="submission" date="2018-07" db="EMBL/GenBank/DDBJ databases">
        <title>Genomic Encyclopedia of Type Strains, Phase III (KMG-III): the genomes of soil and plant-associated and newly described type strains.</title>
        <authorList>
            <person name="Whitman W."/>
        </authorList>
    </citation>
    <scope>NUCLEOTIDE SEQUENCE [LARGE SCALE GENOMIC DNA]</scope>
    <source>
        <strain evidence="9 10">CECT 8236</strain>
    </source>
</reference>
<dbReference type="InterPro" id="IPR035906">
    <property type="entry name" value="MetI-like_sf"/>
</dbReference>
<evidence type="ECO:0000256" key="1">
    <source>
        <dbReference type="ARBA" id="ARBA00004651"/>
    </source>
</evidence>
<dbReference type="PANTHER" id="PTHR43163:SF6">
    <property type="entry name" value="DIPEPTIDE TRANSPORT SYSTEM PERMEASE PROTEIN DPPB-RELATED"/>
    <property type="match status" value="1"/>
</dbReference>
<keyword evidence="2 7" id="KW-0813">Transport</keyword>
<dbReference type="EMBL" id="QRDY01000039">
    <property type="protein sequence ID" value="RED51764.1"/>
    <property type="molecule type" value="Genomic_DNA"/>
</dbReference>
<dbReference type="SUPFAM" id="SSF161098">
    <property type="entry name" value="MetI-like"/>
    <property type="match status" value="1"/>
</dbReference>
<evidence type="ECO:0000256" key="5">
    <source>
        <dbReference type="ARBA" id="ARBA00022989"/>
    </source>
</evidence>
<keyword evidence="6 7" id="KW-0472">Membrane</keyword>
<comment type="subcellular location">
    <subcellularLocation>
        <location evidence="1 7">Cell membrane</location>
        <topology evidence="1 7">Multi-pass membrane protein</topology>
    </subcellularLocation>
</comment>
<evidence type="ECO:0000256" key="3">
    <source>
        <dbReference type="ARBA" id="ARBA00022475"/>
    </source>
</evidence>
<evidence type="ECO:0000256" key="4">
    <source>
        <dbReference type="ARBA" id="ARBA00022692"/>
    </source>
</evidence>
<keyword evidence="5 7" id="KW-1133">Transmembrane helix</keyword>
<sequence>MPLGERRGCLMTRYIAVRVCKAILTVLFIWTLVFVLSRVTGDPVDWILSEGGSAEAIAQVRHNLGLDFPLWEQYFRAFGDILTGNAGDSYYYARPVSDLFGERFIATFTLGALVFLVTILIGIPLGVLAAVKHNTILDRLTMSISIAGYTIPNFVLGILLIMVFSLYIHVLPSGSYGTAAHYVLPVIAMSVGPTASVARLTRSSMLDVIGQDYLESVRAKGVNEWVVIYKHALRNSMIPVITILGAQLSTIIGGSVIIETVFAWPGIGSLIVSSARQRDFPVVQFGVMMICFSITLINLLVDLSYSILDPRIRVKS</sequence>
<keyword evidence="3" id="KW-1003">Cell membrane</keyword>
<keyword evidence="4 7" id="KW-0812">Transmembrane</keyword>
<feature type="transmembrane region" description="Helical" evidence="7">
    <location>
        <begin position="143"/>
        <end position="167"/>
    </location>
</feature>
<dbReference type="Proteomes" id="UP000256869">
    <property type="component" value="Unassembled WGS sequence"/>
</dbReference>
<dbReference type="CDD" id="cd06261">
    <property type="entry name" value="TM_PBP2"/>
    <property type="match status" value="1"/>
</dbReference>
<dbReference type="Pfam" id="PF00528">
    <property type="entry name" value="BPD_transp_1"/>
    <property type="match status" value="1"/>
</dbReference>
<dbReference type="InterPro" id="IPR000515">
    <property type="entry name" value="MetI-like"/>
</dbReference>
<organism evidence="9 10">
    <name type="scientific">Cohnella lupini</name>
    <dbReference type="NCBI Taxonomy" id="1294267"/>
    <lineage>
        <taxon>Bacteria</taxon>
        <taxon>Bacillati</taxon>
        <taxon>Bacillota</taxon>
        <taxon>Bacilli</taxon>
        <taxon>Bacillales</taxon>
        <taxon>Paenibacillaceae</taxon>
        <taxon>Cohnella</taxon>
    </lineage>
</organism>
<dbReference type="GO" id="GO:0071916">
    <property type="term" value="F:dipeptide transmembrane transporter activity"/>
    <property type="evidence" value="ECO:0007669"/>
    <property type="project" value="TreeGrafter"/>
</dbReference>
<gene>
    <name evidence="9" type="ORF">DFP95_13921</name>
</gene>
<accession>A0A3D9HQG0</accession>
<protein>
    <submittedName>
        <fullName evidence="9">Peptide/nickel transport system permease protein</fullName>
    </submittedName>
</protein>
<dbReference type="Pfam" id="PF19300">
    <property type="entry name" value="BPD_transp_1_N"/>
    <property type="match status" value="1"/>
</dbReference>
<feature type="domain" description="ABC transmembrane type-1" evidence="8">
    <location>
        <begin position="104"/>
        <end position="301"/>
    </location>
</feature>
<dbReference type="PANTHER" id="PTHR43163">
    <property type="entry name" value="DIPEPTIDE TRANSPORT SYSTEM PERMEASE PROTEIN DPPB-RELATED"/>
    <property type="match status" value="1"/>
</dbReference>
<feature type="transmembrane region" description="Helical" evidence="7">
    <location>
        <begin position="240"/>
        <end position="265"/>
    </location>
</feature>